<evidence type="ECO:0000313" key="10">
    <source>
        <dbReference type="Proteomes" id="UP001158576"/>
    </source>
</evidence>
<evidence type="ECO:0000313" key="9">
    <source>
        <dbReference type="EMBL" id="CAG5082483.1"/>
    </source>
</evidence>
<feature type="domain" description="SARAH" evidence="8">
    <location>
        <begin position="247"/>
        <end position="294"/>
    </location>
</feature>
<dbReference type="Proteomes" id="UP001158576">
    <property type="component" value="Chromosome PAR"/>
</dbReference>
<accession>A0ABN7RSL8</accession>
<dbReference type="InterPro" id="IPR033614">
    <property type="entry name" value="RASSF1-6"/>
</dbReference>
<dbReference type="CDD" id="cd00029">
    <property type="entry name" value="C1"/>
    <property type="match status" value="1"/>
</dbReference>
<dbReference type="InterPro" id="IPR002219">
    <property type="entry name" value="PKC_DAG/PE"/>
</dbReference>
<sequence length="302" mass="35622">MISVRHPLIESRPTPTFCDVCYEFKRVLFSSFFLLFEPKNSNKIAFGVLYKCKSCNLVCHKPCKDLIKFSCQNQPQSARENQQLMKSPPEEKFDTIRRTFSNPQLASRLERYNQTVKNSFVMQLRKDYSFTGYIRVELELTRPITVLDGNLNEPEVKYLPKNTVKAIYLTSQTTASQVVKALLQKFKITNDPRKFMLCERIQKGRKGESHVTIRPMTELERPLFLTLLWGSAHSGHGFRLKDQQEDTPDWYDFEEHELTQFLRLYEEEKQKALNEVKEGFEVRRYQIHKILKERKEPLVSPL</sequence>
<keyword evidence="10" id="KW-1185">Reference proteome</keyword>
<dbReference type="Pfam" id="PF00788">
    <property type="entry name" value="RA"/>
    <property type="match status" value="1"/>
</dbReference>
<dbReference type="PANTHER" id="PTHR22738">
    <property type="entry name" value="RASSF"/>
    <property type="match status" value="1"/>
</dbReference>
<dbReference type="CDD" id="cd01778">
    <property type="entry name" value="RA_RASSF1_like"/>
    <property type="match status" value="1"/>
</dbReference>
<evidence type="ECO:0000259" key="6">
    <source>
        <dbReference type="PROSITE" id="PS50081"/>
    </source>
</evidence>
<dbReference type="PANTHER" id="PTHR22738:SF10">
    <property type="entry name" value="RAS ASSOCIATION DOMAIN-CONTAINING PROTEIN 1 HOMOLOG"/>
    <property type="match status" value="1"/>
</dbReference>
<organism evidence="9 10">
    <name type="scientific">Oikopleura dioica</name>
    <name type="common">Tunicate</name>
    <dbReference type="NCBI Taxonomy" id="34765"/>
    <lineage>
        <taxon>Eukaryota</taxon>
        <taxon>Metazoa</taxon>
        <taxon>Chordata</taxon>
        <taxon>Tunicata</taxon>
        <taxon>Appendicularia</taxon>
        <taxon>Copelata</taxon>
        <taxon>Oikopleuridae</taxon>
        <taxon>Oikopleura</taxon>
    </lineage>
</organism>
<dbReference type="EMBL" id="OU015568">
    <property type="protein sequence ID" value="CAG5082483.1"/>
    <property type="molecule type" value="Genomic_DNA"/>
</dbReference>
<name>A0ABN7RSL8_OIKDI</name>
<dbReference type="InterPro" id="IPR011524">
    <property type="entry name" value="SARAH_dom"/>
</dbReference>
<dbReference type="PROSITE" id="PS50081">
    <property type="entry name" value="ZF_DAG_PE_2"/>
    <property type="match status" value="1"/>
</dbReference>
<reference evidence="9 10" key="1">
    <citation type="submission" date="2021-04" db="EMBL/GenBank/DDBJ databases">
        <authorList>
            <person name="Bliznina A."/>
        </authorList>
    </citation>
    <scope>NUCLEOTIDE SEQUENCE [LARGE SCALE GENOMIC DNA]</scope>
</reference>
<dbReference type="Gene3D" id="3.10.20.90">
    <property type="entry name" value="Phosphatidylinositol 3-kinase Catalytic Subunit, Chain A, domain 1"/>
    <property type="match status" value="1"/>
</dbReference>
<evidence type="ECO:0000256" key="2">
    <source>
        <dbReference type="ARBA" id="ARBA00022701"/>
    </source>
</evidence>
<dbReference type="InterPro" id="IPR046349">
    <property type="entry name" value="C1-like_sf"/>
</dbReference>
<dbReference type="PROSITE" id="PS50951">
    <property type="entry name" value="SARAH"/>
    <property type="match status" value="1"/>
</dbReference>
<dbReference type="InterPro" id="IPR000159">
    <property type="entry name" value="RA_dom"/>
</dbReference>
<feature type="domain" description="Ras-associating" evidence="7">
    <location>
        <begin position="160"/>
        <end position="245"/>
    </location>
</feature>
<evidence type="ECO:0000256" key="1">
    <source>
        <dbReference type="ARBA" id="ARBA00004245"/>
    </source>
</evidence>
<dbReference type="InterPro" id="IPR029071">
    <property type="entry name" value="Ubiquitin-like_domsf"/>
</dbReference>
<evidence type="ECO:0000256" key="3">
    <source>
        <dbReference type="ARBA" id="ARBA00022723"/>
    </source>
</evidence>
<keyword evidence="5" id="KW-0963">Cytoplasm</keyword>
<evidence type="ECO:0000256" key="5">
    <source>
        <dbReference type="ARBA" id="ARBA00023212"/>
    </source>
</evidence>
<comment type="subcellular location">
    <subcellularLocation>
        <location evidence="1">Cytoplasm</location>
        <location evidence="1">Cytoskeleton</location>
    </subcellularLocation>
</comment>
<dbReference type="Gene3D" id="3.30.60.20">
    <property type="match status" value="1"/>
</dbReference>
<dbReference type="SMART" id="SM00314">
    <property type="entry name" value="RA"/>
    <property type="match status" value="1"/>
</dbReference>
<keyword evidence="5" id="KW-0206">Cytoskeleton</keyword>
<dbReference type="SUPFAM" id="SSF54236">
    <property type="entry name" value="Ubiquitin-like"/>
    <property type="match status" value="1"/>
</dbReference>
<gene>
    <name evidence="9" type="ORF">OKIOD_LOCUS1697</name>
</gene>
<feature type="domain" description="Phorbol-ester/DAG-type" evidence="6">
    <location>
        <begin position="5"/>
        <end position="71"/>
    </location>
</feature>
<keyword evidence="3" id="KW-0479">Metal-binding</keyword>
<dbReference type="PROSITE" id="PS50200">
    <property type="entry name" value="RA"/>
    <property type="match status" value="1"/>
</dbReference>
<keyword evidence="2" id="KW-0493">Microtubule</keyword>
<evidence type="ECO:0000256" key="4">
    <source>
        <dbReference type="ARBA" id="ARBA00022833"/>
    </source>
</evidence>
<protein>
    <submittedName>
        <fullName evidence="9">Oidioi.mRNA.OKI2018_I69.PAR.g10139.t1.cds</fullName>
    </submittedName>
</protein>
<evidence type="ECO:0000259" key="7">
    <source>
        <dbReference type="PROSITE" id="PS50200"/>
    </source>
</evidence>
<proteinExistence type="predicted"/>
<dbReference type="SUPFAM" id="SSF57889">
    <property type="entry name" value="Cysteine-rich domain"/>
    <property type="match status" value="1"/>
</dbReference>
<keyword evidence="4" id="KW-0862">Zinc</keyword>
<evidence type="ECO:0000259" key="8">
    <source>
        <dbReference type="PROSITE" id="PS50951"/>
    </source>
</evidence>